<evidence type="ECO:0000313" key="1">
    <source>
        <dbReference type="EMBL" id="MPN18383.1"/>
    </source>
</evidence>
<dbReference type="GO" id="GO:0015996">
    <property type="term" value="P:chlorophyll catabolic process"/>
    <property type="evidence" value="ECO:0007669"/>
    <property type="project" value="TreeGrafter"/>
</dbReference>
<dbReference type="GO" id="GO:0034256">
    <property type="term" value="F:chlorophyll(ide) b reductase activity"/>
    <property type="evidence" value="ECO:0007669"/>
    <property type="project" value="TreeGrafter"/>
</dbReference>
<dbReference type="PANTHER" id="PTHR24314">
    <property type="entry name" value="NON-SPECIFIC LIPID TRANSFER PROTEIN-RELATED"/>
    <property type="match status" value="1"/>
</dbReference>
<reference evidence="1" key="1">
    <citation type="submission" date="2019-08" db="EMBL/GenBank/DDBJ databases">
        <authorList>
            <person name="Kucharzyk K."/>
            <person name="Murdoch R.W."/>
            <person name="Higgins S."/>
            <person name="Loffler F."/>
        </authorList>
    </citation>
    <scope>NUCLEOTIDE SEQUENCE</scope>
</reference>
<dbReference type="InterPro" id="IPR052625">
    <property type="entry name" value="Chl_b_Red"/>
</dbReference>
<accession>A0A645G2P6</accession>
<name>A0A645G2P6_9ZZZZ</name>
<dbReference type="EMBL" id="VSSQ01065697">
    <property type="protein sequence ID" value="MPN18383.1"/>
    <property type="molecule type" value="Genomic_DNA"/>
</dbReference>
<dbReference type="AlphaFoldDB" id="A0A645G2P6"/>
<proteinExistence type="predicted"/>
<comment type="caution">
    <text evidence="1">The sequence shown here is derived from an EMBL/GenBank/DDBJ whole genome shotgun (WGS) entry which is preliminary data.</text>
</comment>
<dbReference type="PANTHER" id="PTHR24314:SF21">
    <property type="entry name" value="CHLOROPHYLL(IDE) B REDUCTASE NYC1, CHLOROPLASTIC-RELATED"/>
    <property type="match status" value="1"/>
</dbReference>
<dbReference type="InterPro" id="IPR036291">
    <property type="entry name" value="NAD(P)-bd_dom_sf"/>
</dbReference>
<dbReference type="Gene3D" id="3.40.50.720">
    <property type="entry name" value="NAD(P)-binding Rossmann-like Domain"/>
    <property type="match status" value="1"/>
</dbReference>
<gene>
    <name evidence="1" type="ORF">SDC9_165743</name>
</gene>
<dbReference type="GO" id="GO:0010304">
    <property type="term" value="P:PSII associated light-harvesting complex II catabolic process"/>
    <property type="evidence" value="ECO:0007669"/>
    <property type="project" value="TreeGrafter"/>
</dbReference>
<protein>
    <submittedName>
        <fullName evidence="1">Uncharacterized protein</fullName>
    </submittedName>
</protein>
<sequence length="127" mass="14222">MEGLGSNNMIQLRTIIYGTTKCALTYFMKGLAMELDGTGVIAGRLSPGMMMTDFITKTPDGEQSEVISEEKFKKIFNILADKPGTVAKFFIPKMLSNTKNDVQINWLTNRKAAWRFMTAGFRKGKLI</sequence>
<organism evidence="1">
    <name type="scientific">bioreactor metagenome</name>
    <dbReference type="NCBI Taxonomy" id="1076179"/>
    <lineage>
        <taxon>unclassified sequences</taxon>
        <taxon>metagenomes</taxon>
        <taxon>ecological metagenomes</taxon>
    </lineage>
</organism>
<dbReference type="SUPFAM" id="SSF51735">
    <property type="entry name" value="NAD(P)-binding Rossmann-fold domains"/>
    <property type="match status" value="1"/>
</dbReference>